<comment type="subunit">
    <text evidence="5">Heterooligomer composed of large and small subunits.</text>
</comment>
<comment type="caution">
    <text evidence="9">The sequence shown here is derived from an EMBL/GenBank/DDBJ whole genome shotgun (WGS) entry which is preliminary data.</text>
</comment>
<keyword evidence="10" id="KW-1185">Reference proteome</keyword>
<dbReference type="Proteomes" id="UP001500552">
    <property type="component" value="Unassembled WGS sequence"/>
</dbReference>
<feature type="domain" description="Exonuclease VII large subunit C-terminal" evidence="7">
    <location>
        <begin position="151"/>
        <end position="508"/>
    </location>
</feature>
<dbReference type="PANTHER" id="PTHR30008">
    <property type="entry name" value="EXODEOXYRIBONUCLEASE 7 LARGE SUBUNIT"/>
    <property type="match status" value="1"/>
</dbReference>
<sequence>MAQIFIRQTFHAELQTPLSLHQLHQQIREELEVAFPESYWVVAEVAQVTADRRKGHCYLTLVDKGDDARQIVAQARATIWSSRFQMLGRYFEEKTGQPLKAGLKILFQASLRFHELYGLSLDIVNIDPNYTIGDLARQRQETLKRLEAEGLIDANKLLELPLVPQRLAIISSATAAGYQDFVHQLHRNSFGYTFQTTLFPATVQGNDAPASVKRAMALAAKHRERFDAIVLIRGGGSQTDLSCFDDYAIAAAIGHSPLPVLTGIGHERDESIADLVAHTRLKTPTAVANFLIDRFRSAEEAAESLYDSIRMLSAQQLKLTNDRLERLSLRFANQTKAQLQTARDKMELLSRGLLLKPKSYLEAQRHLVSDFDKDIHATTKYLLHERQRYLQELSVCVEGRSQRYLHMKGHELNTLVHCIETEARDGLKRKQLLFTKCSDKVGFETHKKMQHERHRLKLLEMSIEANNPERLLLRGYTLTLVNGKITKSIKDINNGDVIETKMQDGTLHSMVVNIDKDDE</sequence>
<dbReference type="PANTHER" id="PTHR30008:SF0">
    <property type="entry name" value="EXODEOXYRIBONUCLEASE 7 LARGE SUBUNIT"/>
    <property type="match status" value="1"/>
</dbReference>
<comment type="catalytic activity">
    <reaction evidence="5 6">
        <text>Exonucleolytic cleavage in either 5'- to 3'- or 3'- to 5'-direction to yield nucleoside 5'-phosphates.</text>
        <dbReference type="EC" id="3.1.11.6"/>
    </reaction>
</comment>
<dbReference type="Pfam" id="PF13742">
    <property type="entry name" value="tRNA_anti_2"/>
    <property type="match status" value="1"/>
</dbReference>
<dbReference type="Pfam" id="PF02601">
    <property type="entry name" value="Exonuc_VII_L"/>
    <property type="match status" value="1"/>
</dbReference>
<organism evidence="9 10">
    <name type="scientific">Pontibacter saemangeumensis</name>
    <dbReference type="NCBI Taxonomy" id="1084525"/>
    <lineage>
        <taxon>Bacteria</taxon>
        <taxon>Pseudomonadati</taxon>
        <taxon>Bacteroidota</taxon>
        <taxon>Cytophagia</taxon>
        <taxon>Cytophagales</taxon>
        <taxon>Hymenobacteraceae</taxon>
        <taxon>Pontibacter</taxon>
    </lineage>
</organism>
<dbReference type="HAMAP" id="MF_00378">
    <property type="entry name" value="Exonuc_7_L"/>
    <property type="match status" value="1"/>
</dbReference>
<name>A0ABP8L951_9BACT</name>
<protein>
    <recommendedName>
        <fullName evidence="5">Exodeoxyribonuclease 7 large subunit</fullName>
        <ecNumber evidence="5">3.1.11.6</ecNumber>
    </recommendedName>
    <alternativeName>
        <fullName evidence="5">Exodeoxyribonuclease VII large subunit</fullName>
        <shortName evidence="5">Exonuclease VII large subunit</shortName>
    </alternativeName>
</protein>
<evidence type="ECO:0000256" key="5">
    <source>
        <dbReference type="HAMAP-Rule" id="MF_00378"/>
    </source>
</evidence>
<proteinExistence type="inferred from homology"/>
<keyword evidence="1 5" id="KW-0963">Cytoplasm</keyword>
<accession>A0ABP8L951</accession>
<evidence type="ECO:0000313" key="10">
    <source>
        <dbReference type="Proteomes" id="UP001500552"/>
    </source>
</evidence>
<dbReference type="InterPro" id="IPR020579">
    <property type="entry name" value="Exonuc_VII_lsu_C"/>
</dbReference>
<reference evidence="10" key="1">
    <citation type="journal article" date="2019" name="Int. J. Syst. Evol. Microbiol.">
        <title>The Global Catalogue of Microorganisms (GCM) 10K type strain sequencing project: providing services to taxonomists for standard genome sequencing and annotation.</title>
        <authorList>
            <consortium name="The Broad Institute Genomics Platform"/>
            <consortium name="The Broad Institute Genome Sequencing Center for Infectious Disease"/>
            <person name="Wu L."/>
            <person name="Ma J."/>
        </authorList>
    </citation>
    <scope>NUCLEOTIDE SEQUENCE [LARGE SCALE GENOMIC DNA]</scope>
    <source>
        <strain evidence="10">JCM 17926</strain>
    </source>
</reference>
<evidence type="ECO:0000259" key="8">
    <source>
        <dbReference type="Pfam" id="PF13742"/>
    </source>
</evidence>
<comment type="subcellular location">
    <subcellularLocation>
        <location evidence="5 6">Cytoplasm</location>
    </subcellularLocation>
</comment>
<evidence type="ECO:0000256" key="1">
    <source>
        <dbReference type="ARBA" id="ARBA00022490"/>
    </source>
</evidence>
<keyword evidence="3 5" id="KW-0378">Hydrolase</keyword>
<evidence type="ECO:0000313" key="9">
    <source>
        <dbReference type="EMBL" id="GAA4425229.1"/>
    </source>
</evidence>
<dbReference type="EMBL" id="BAABHC010000002">
    <property type="protein sequence ID" value="GAA4425229.1"/>
    <property type="molecule type" value="Genomic_DNA"/>
</dbReference>
<evidence type="ECO:0000256" key="6">
    <source>
        <dbReference type="RuleBase" id="RU004355"/>
    </source>
</evidence>
<comment type="function">
    <text evidence="5">Bidirectionally degrades single-stranded DNA into large acid-insoluble oligonucleotides, which are then degraded further into small acid-soluble oligonucleotides.</text>
</comment>
<dbReference type="InterPro" id="IPR003753">
    <property type="entry name" value="Exonuc_VII_L"/>
</dbReference>
<evidence type="ECO:0000256" key="4">
    <source>
        <dbReference type="ARBA" id="ARBA00022839"/>
    </source>
</evidence>
<dbReference type="NCBIfam" id="TIGR00237">
    <property type="entry name" value="xseA"/>
    <property type="match status" value="1"/>
</dbReference>
<dbReference type="CDD" id="cd04489">
    <property type="entry name" value="ExoVII_LU_OBF"/>
    <property type="match status" value="1"/>
</dbReference>
<gene>
    <name evidence="5" type="primary">xseA</name>
    <name evidence="9" type="ORF">GCM10023188_05970</name>
</gene>
<evidence type="ECO:0000256" key="2">
    <source>
        <dbReference type="ARBA" id="ARBA00022722"/>
    </source>
</evidence>
<evidence type="ECO:0000256" key="3">
    <source>
        <dbReference type="ARBA" id="ARBA00022801"/>
    </source>
</evidence>
<dbReference type="InterPro" id="IPR025824">
    <property type="entry name" value="OB-fold_nuc-bd_dom"/>
</dbReference>
<dbReference type="EC" id="3.1.11.6" evidence="5"/>
<evidence type="ECO:0000259" key="7">
    <source>
        <dbReference type="Pfam" id="PF02601"/>
    </source>
</evidence>
<keyword evidence="2 5" id="KW-0540">Nuclease</keyword>
<comment type="similarity">
    <text evidence="5 6">Belongs to the XseA family.</text>
</comment>
<feature type="domain" description="OB-fold nucleic acid binding" evidence="8">
    <location>
        <begin position="18"/>
        <end position="126"/>
    </location>
</feature>
<keyword evidence="4 5" id="KW-0269">Exonuclease</keyword>
<dbReference type="RefSeq" id="WP_345156666.1">
    <property type="nucleotide sequence ID" value="NZ_BAABHC010000002.1"/>
</dbReference>